<organism evidence="1 2">
    <name type="scientific">Kitasatospora setae (strain ATCC 33774 / DSM 43861 / JCM 3304 / KCC A-0304 / NBRC 14216 / KM-6054)</name>
    <name type="common">Streptomyces setae</name>
    <dbReference type="NCBI Taxonomy" id="452652"/>
    <lineage>
        <taxon>Bacteria</taxon>
        <taxon>Bacillati</taxon>
        <taxon>Actinomycetota</taxon>
        <taxon>Actinomycetes</taxon>
        <taxon>Kitasatosporales</taxon>
        <taxon>Streptomycetaceae</taxon>
        <taxon>Kitasatospora</taxon>
    </lineage>
</organism>
<accession>E4NHP6</accession>
<dbReference type="EMBL" id="AP010968">
    <property type="protein sequence ID" value="BAJ31026.1"/>
    <property type="molecule type" value="Genomic_DNA"/>
</dbReference>
<sequence length="60" mass="6761">MLVDHASLLLYGIAHGRSRTDAIDRVIMLLAQDGIRVSFSELERKLNQLIEGELLRVRSA</sequence>
<dbReference type="AlphaFoldDB" id="E4NHP6"/>
<reference evidence="1 2" key="1">
    <citation type="journal article" date="2010" name="DNA Res.">
        <title>Genome sequence of Kitasatospora setae NBRC 14216T: an evolutionary snapshot of the family Streptomycetaceae.</title>
        <authorList>
            <person name="Ichikawa N."/>
            <person name="Oguchi A."/>
            <person name="Ikeda H."/>
            <person name="Ishikawa J."/>
            <person name="Kitani S."/>
            <person name="Watanabe Y."/>
            <person name="Nakamura S."/>
            <person name="Katano Y."/>
            <person name="Kishi E."/>
            <person name="Sasagawa M."/>
            <person name="Ankai A."/>
            <person name="Fukui S."/>
            <person name="Hashimoto Y."/>
            <person name="Kamata S."/>
            <person name="Otoguro M."/>
            <person name="Tanikawa S."/>
            <person name="Nihira T."/>
            <person name="Horinouchi S."/>
            <person name="Ohnishi Y."/>
            <person name="Hayakawa M."/>
            <person name="Kuzuyama T."/>
            <person name="Arisawa A."/>
            <person name="Nomoto F."/>
            <person name="Miura H."/>
            <person name="Takahashi Y."/>
            <person name="Fujita N."/>
        </authorList>
    </citation>
    <scope>NUCLEOTIDE SEQUENCE [LARGE SCALE GENOMIC DNA]</scope>
    <source>
        <strain evidence="2">ATCC 33774 / DSM 43861 / JCM 3304 / KCC A-0304 / NBRC 14216 / KM-6054</strain>
    </source>
</reference>
<name>E4NHP6_KITSK</name>
<dbReference type="KEGG" id="ksk:KSE_52500"/>
<dbReference type="Proteomes" id="UP000007076">
    <property type="component" value="Chromosome"/>
</dbReference>
<protein>
    <submittedName>
        <fullName evidence="1">Uncharacterized protein</fullName>
    </submittedName>
</protein>
<evidence type="ECO:0000313" key="1">
    <source>
        <dbReference type="EMBL" id="BAJ31026.1"/>
    </source>
</evidence>
<dbReference type="HOGENOM" id="CLU_2935431_0_0_11"/>
<gene>
    <name evidence="1" type="ordered locus">KSE_52500</name>
</gene>
<evidence type="ECO:0000313" key="2">
    <source>
        <dbReference type="Proteomes" id="UP000007076"/>
    </source>
</evidence>
<proteinExistence type="predicted"/>
<dbReference type="PATRIC" id="fig|452652.3.peg.5237"/>
<keyword evidence="2" id="KW-1185">Reference proteome</keyword>